<dbReference type="InterPro" id="IPR001179">
    <property type="entry name" value="PPIase_FKBP_dom"/>
</dbReference>
<keyword evidence="10" id="KW-1185">Reference proteome</keyword>
<evidence type="ECO:0000256" key="6">
    <source>
        <dbReference type="PROSITE-ProRule" id="PRU00277"/>
    </source>
</evidence>
<evidence type="ECO:0000256" key="5">
    <source>
        <dbReference type="ARBA" id="ARBA00023235"/>
    </source>
</evidence>
<evidence type="ECO:0000256" key="1">
    <source>
        <dbReference type="ARBA" id="ARBA00000971"/>
    </source>
</evidence>
<evidence type="ECO:0000313" key="9">
    <source>
        <dbReference type="EMBL" id="RUT73073.1"/>
    </source>
</evidence>
<protein>
    <recommendedName>
        <fullName evidence="7">Peptidyl-prolyl cis-trans isomerase</fullName>
        <ecNumber evidence="7">5.2.1.8</ecNumber>
    </recommendedName>
</protein>
<dbReference type="Pfam" id="PF01346">
    <property type="entry name" value="FKBP_N"/>
    <property type="match status" value="1"/>
</dbReference>
<evidence type="ECO:0000256" key="3">
    <source>
        <dbReference type="ARBA" id="ARBA00022729"/>
    </source>
</evidence>
<comment type="caution">
    <text evidence="9">The sequence shown here is derived from an EMBL/GenBank/DDBJ whole genome shotgun (WGS) entry which is preliminary data.</text>
</comment>
<feature type="domain" description="PPIase FKBP-type" evidence="8">
    <location>
        <begin position="114"/>
        <end position="200"/>
    </location>
</feature>
<dbReference type="InterPro" id="IPR046357">
    <property type="entry name" value="PPIase_dom_sf"/>
</dbReference>
<dbReference type="PROSITE" id="PS50059">
    <property type="entry name" value="FKBP_PPIASE"/>
    <property type="match status" value="1"/>
</dbReference>
<comment type="catalytic activity">
    <reaction evidence="1 6 7">
        <text>[protein]-peptidylproline (omega=180) = [protein]-peptidylproline (omega=0)</text>
        <dbReference type="Rhea" id="RHEA:16237"/>
        <dbReference type="Rhea" id="RHEA-COMP:10747"/>
        <dbReference type="Rhea" id="RHEA-COMP:10748"/>
        <dbReference type="ChEBI" id="CHEBI:83833"/>
        <dbReference type="ChEBI" id="CHEBI:83834"/>
        <dbReference type="EC" id="5.2.1.8"/>
    </reaction>
</comment>
<dbReference type="EMBL" id="RJJX01000029">
    <property type="protein sequence ID" value="RUT73073.1"/>
    <property type="molecule type" value="Genomic_DNA"/>
</dbReference>
<evidence type="ECO:0000259" key="8">
    <source>
        <dbReference type="PROSITE" id="PS50059"/>
    </source>
</evidence>
<dbReference type="Gene3D" id="1.10.287.460">
    <property type="entry name" value="Peptidyl-prolyl cis-trans isomerase, FKBP-type, N-terminal domain"/>
    <property type="match status" value="1"/>
</dbReference>
<keyword evidence="4 6" id="KW-0697">Rotamase</keyword>
<evidence type="ECO:0000256" key="7">
    <source>
        <dbReference type="RuleBase" id="RU003915"/>
    </source>
</evidence>
<reference evidence="9 10" key="1">
    <citation type="submission" date="2018-11" db="EMBL/GenBank/DDBJ databases">
        <title>Parancylomarina longa gen. nov., sp. nov., isolated from sediments of southern Okinawa.</title>
        <authorList>
            <person name="Fu T."/>
        </authorList>
    </citation>
    <scope>NUCLEOTIDE SEQUENCE [LARGE SCALE GENOMIC DNA]</scope>
    <source>
        <strain evidence="9 10">T3-2 S1-C</strain>
    </source>
</reference>
<gene>
    <name evidence="9" type="ORF">DLK05_15190</name>
</gene>
<dbReference type="PANTHER" id="PTHR43811">
    <property type="entry name" value="FKBP-TYPE PEPTIDYL-PROLYL CIS-TRANS ISOMERASE FKPA"/>
    <property type="match status" value="1"/>
</dbReference>
<dbReference type="Gene3D" id="3.10.50.40">
    <property type="match status" value="1"/>
</dbReference>
<dbReference type="GO" id="GO:0006457">
    <property type="term" value="P:protein folding"/>
    <property type="evidence" value="ECO:0007669"/>
    <property type="project" value="InterPro"/>
</dbReference>
<dbReference type="Pfam" id="PF00254">
    <property type="entry name" value="FKBP_C"/>
    <property type="match status" value="1"/>
</dbReference>
<sequence length="200" mass="21661">MKYTEEQDKVSYCLGLSIASNLITSGVKTINVEPFTEALDAAFNGKMPELSPEEANKILQEYFTKVQEEQAGKAIETGKKFMEENAKKENVVSLASGLQYEVVAEGNGESPKGTDSVKCHYHGTLIDGTVFDSSVNRGEPAVFPVNGVIKGWIEALQLMTVGAKWKLYVPSDLAYGAQGAGNLIGPHTALIFEVELLEIV</sequence>
<evidence type="ECO:0000256" key="4">
    <source>
        <dbReference type="ARBA" id="ARBA00023110"/>
    </source>
</evidence>
<evidence type="ECO:0000313" key="10">
    <source>
        <dbReference type="Proteomes" id="UP000282985"/>
    </source>
</evidence>
<dbReference type="OrthoDB" id="9814548at2"/>
<dbReference type="EC" id="5.2.1.8" evidence="7"/>
<keyword evidence="3" id="KW-0732">Signal</keyword>
<dbReference type="Proteomes" id="UP000282985">
    <property type="component" value="Unassembled WGS sequence"/>
</dbReference>
<name>A0A434AFB7_9BACT</name>
<dbReference type="NCBIfam" id="NF008602">
    <property type="entry name" value="PRK11570.1"/>
    <property type="match status" value="1"/>
</dbReference>
<proteinExistence type="inferred from homology"/>
<dbReference type="GO" id="GO:0003755">
    <property type="term" value="F:peptidyl-prolyl cis-trans isomerase activity"/>
    <property type="evidence" value="ECO:0007669"/>
    <property type="project" value="UniProtKB-UniRule"/>
</dbReference>
<dbReference type="InterPro" id="IPR036944">
    <property type="entry name" value="PPIase_FKBP_N_sf"/>
</dbReference>
<dbReference type="RefSeq" id="WP_127344815.1">
    <property type="nucleotide sequence ID" value="NZ_RJJX01000029.1"/>
</dbReference>
<evidence type="ECO:0000256" key="2">
    <source>
        <dbReference type="ARBA" id="ARBA00006577"/>
    </source>
</evidence>
<dbReference type="PANTHER" id="PTHR43811:SF19">
    <property type="entry name" value="39 KDA FK506-BINDING NUCLEAR PROTEIN"/>
    <property type="match status" value="1"/>
</dbReference>
<accession>A0A434AFB7</accession>
<dbReference type="FunFam" id="3.10.50.40:FF:000045">
    <property type="entry name" value="Peptidyl-prolyl cis-trans isomerase"/>
    <property type="match status" value="1"/>
</dbReference>
<dbReference type="SUPFAM" id="SSF54534">
    <property type="entry name" value="FKBP-like"/>
    <property type="match status" value="1"/>
</dbReference>
<dbReference type="AlphaFoldDB" id="A0A434AFB7"/>
<comment type="similarity">
    <text evidence="2 7">Belongs to the FKBP-type PPIase family.</text>
</comment>
<keyword evidence="5 6" id="KW-0413">Isomerase</keyword>
<dbReference type="InterPro" id="IPR000774">
    <property type="entry name" value="PPIase_FKBP_N"/>
</dbReference>
<organism evidence="9 10">
    <name type="scientific">Ancylomarina longa</name>
    <dbReference type="NCBI Taxonomy" id="2487017"/>
    <lineage>
        <taxon>Bacteria</taxon>
        <taxon>Pseudomonadati</taxon>
        <taxon>Bacteroidota</taxon>
        <taxon>Bacteroidia</taxon>
        <taxon>Marinilabiliales</taxon>
        <taxon>Marinifilaceae</taxon>
        <taxon>Ancylomarina</taxon>
    </lineage>
</organism>